<accession>M6URT2</accession>
<dbReference type="Pfam" id="PF12799">
    <property type="entry name" value="LRR_4"/>
    <property type="match status" value="1"/>
</dbReference>
<dbReference type="InterPro" id="IPR008893">
    <property type="entry name" value="WGR_domain"/>
</dbReference>
<dbReference type="InterPro" id="IPR050458">
    <property type="entry name" value="LolB"/>
</dbReference>
<evidence type="ECO:0000259" key="4">
    <source>
        <dbReference type="PROSITE" id="PS51977"/>
    </source>
</evidence>
<proteinExistence type="predicted"/>
<sequence>MKHHLTFKDDKSDKFWNIEVSENSFTVTYGKTGTAGQTQTKSFDDEKKCLKEAEKLLSEKLKKGYVEGEAQSSKEPSANGRAKEEIETRTEELKKLVSQSPELIPFLEQLSALPWDQYETQLFHNCIEAFQYAKEEMEDEDEELTGFVAECSNDGFREYGIGCAEFYFGIGEDDESFEAGPTVGGFNLHEPGRIMADAYDMLGGQNKTFHLLNNYIWNLVARTMGRAASLAVKDKSFKRLKTVKNFKVYVCEHDGWACSMDSEGLVFENNKTASKEIPDEQWDELSEEWKASFQKPIYAQRCWKLDALYFDNRPPKLWKNLTGLNRCIKVKRLQIENVSSLETLDGIQGMTQLEKLELNGNINLTDISALKTLKNLKELKIIGSKNLTDSNTFMDLKNLQLLTINDTTFDSWDFISALVSLKELSISNSNINDLSPLSNLKSILHLWLASNPYIKDLKPLSDLSLLETIRLSGDKEISFFLPLAKLSRLGLIVCFDNPMSKENILKLKQALPNCKDLSIQPPN</sequence>
<dbReference type="CDD" id="cd07996">
    <property type="entry name" value="WGR_MMR_like"/>
    <property type="match status" value="1"/>
</dbReference>
<evidence type="ECO:0000256" key="2">
    <source>
        <dbReference type="ARBA" id="ARBA00022737"/>
    </source>
</evidence>
<dbReference type="InterPro" id="IPR025875">
    <property type="entry name" value="Leu-rich_rpt_4"/>
</dbReference>
<dbReference type="RefSeq" id="WP_004482779.1">
    <property type="nucleotide sequence ID" value="NZ_AHOQ02000049.1"/>
</dbReference>
<dbReference type="InterPro" id="IPR032675">
    <property type="entry name" value="LRR_dom_sf"/>
</dbReference>
<evidence type="ECO:0000256" key="3">
    <source>
        <dbReference type="SAM" id="MobiDB-lite"/>
    </source>
</evidence>
<dbReference type="Pfam" id="PF05406">
    <property type="entry name" value="WGR"/>
    <property type="match status" value="1"/>
</dbReference>
<evidence type="ECO:0000313" key="5">
    <source>
        <dbReference type="EMBL" id="EMO43759.1"/>
    </source>
</evidence>
<dbReference type="EMBL" id="AHOQ02000049">
    <property type="protein sequence ID" value="EMO43759.1"/>
    <property type="molecule type" value="Genomic_DNA"/>
</dbReference>
<reference evidence="5 6" key="1">
    <citation type="submission" date="2013-01" db="EMBL/GenBank/DDBJ databases">
        <authorList>
            <person name="Harkins D.M."/>
            <person name="Durkin A.S."/>
            <person name="Brinkac L.M."/>
            <person name="Haft D.H."/>
            <person name="Selengut J.D."/>
            <person name="Sanka R."/>
            <person name="DePew J."/>
            <person name="Purushe J."/>
            <person name="Matthias M.A."/>
            <person name="Vinetz J.M."/>
            <person name="Sutton G.G."/>
            <person name="Nierman W.C."/>
            <person name="Fouts D.E."/>
        </authorList>
    </citation>
    <scope>NUCLEOTIDE SEQUENCE [LARGE SCALE GENOMIC DNA]</scope>
    <source>
        <strain evidence="5 6">ZUN179</strain>
    </source>
</reference>
<dbReference type="PANTHER" id="PTHR30634">
    <property type="entry name" value="OUTER MEMBRANE LOLAB LIPOPROTEIN INSERTION APPARATUS"/>
    <property type="match status" value="1"/>
</dbReference>
<dbReference type="PROSITE" id="PS51450">
    <property type="entry name" value="LRR"/>
    <property type="match status" value="2"/>
</dbReference>
<evidence type="ECO:0000313" key="6">
    <source>
        <dbReference type="Proteomes" id="UP000012160"/>
    </source>
</evidence>
<keyword evidence="1" id="KW-0433">Leucine-rich repeat</keyword>
<dbReference type="SUPFAM" id="SSF142921">
    <property type="entry name" value="WGR domain-like"/>
    <property type="match status" value="1"/>
</dbReference>
<protein>
    <submittedName>
        <fullName evidence="5">Leucine rich repeat protein</fullName>
    </submittedName>
</protein>
<keyword evidence="2" id="KW-0677">Repeat</keyword>
<dbReference type="InterPro" id="IPR036930">
    <property type="entry name" value="WGR_dom_sf"/>
</dbReference>
<organism evidence="5 6">
    <name type="scientific">Leptospira santarosai str. ZUN179</name>
    <dbReference type="NCBI Taxonomy" id="1049985"/>
    <lineage>
        <taxon>Bacteria</taxon>
        <taxon>Pseudomonadati</taxon>
        <taxon>Spirochaetota</taxon>
        <taxon>Spirochaetia</taxon>
        <taxon>Leptospirales</taxon>
        <taxon>Leptospiraceae</taxon>
        <taxon>Leptospira</taxon>
    </lineage>
</organism>
<feature type="domain" description="WGR" evidence="4">
    <location>
        <begin position="1"/>
        <end position="79"/>
    </location>
</feature>
<comment type="caution">
    <text evidence="5">The sequence shown here is derived from an EMBL/GenBank/DDBJ whole genome shotgun (WGS) entry which is preliminary data.</text>
</comment>
<dbReference type="AlphaFoldDB" id="M6URT2"/>
<dbReference type="InterPro" id="IPR001611">
    <property type="entry name" value="Leu-rich_rpt"/>
</dbReference>
<dbReference type="SUPFAM" id="SSF52058">
    <property type="entry name" value="L domain-like"/>
    <property type="match status" value="1"/>
</dbReference>
<dbReference type="Gene3D" id="3.80.10.10">
    <property type="entry name" value="Ribonuclease Inhibitor"/>
    <property type="match status" value="1"/>
</dbReference>
<dbReference type="InterPro" id="IPR049809">
    <property type="entry name" value="YehF/YfeS-like_WGR"/>
</dbReference>
<dbReference type="PROSITE" id="PS51977">
    <property type="entry name" value="WGR"/>
    <property type="match status" value="1"/>
</dbReference>
<dbReference type="Gene3D" id="2.20.140.10">
    <property type="entry name" value="WGR domain"/>
    <property type="match status" value="1"/>
</dbReference>
<evidence type="ECO:0000256" key="1">
    <source>
        <dbReference type="ARBA" id="ARBA00022614"/>
    </source>
</evidence>
<dbReference type="PANTHER" id="PTHR30634:SF13">
    <property type="entry name" value="PROTEIN YEHF"/>
    <property type="match status" value="1"/>
</dbReference>
<name>M6URT2_9LEPT</name>
<feature type="region of interest" description="Disordered" evidence="3">
    <location>
        <begin position="65"/>
        <end position="87"/>
    </location>
</feature>
<dbReference type="SMART" id="SM00773">
    <property type="entry name" value="WGR"/>
    <property type="match status" value="1"/>
</dbReference>
<gene>
    <name evidence="5" type="ORF">LEP1GSC187_2511</name>
</gene>
<dbReference type="Proteomes" id="UP000012160">
    <property type="component" value="Unassembled WGS sequence"/>
</dbReference>